<name>A0A1X7G0J0_9SPHN</name>
<evidence type="ECO:0000313" key="1">
    <source>
        <dbReference type="EMBL" id="SMF61880.1"/>
    </source>
</evidence>
<keyword evidence="2" id="KW-1185">Reference proteome</keyword>
<gene>
    <name evidence="1" type="ORF">SAMN06295910_0881</name>
</gene>
<sequence>MATSIVEARGGCIIPQAAQRGYHIVYREHQVNHCPGCGHTHWYIGRVMAECAFCQTALPLETAPLVAGGQIVRTVRRPMMPQVEQAFAA</sequence>
<reference evidence="2" key="1">
    <citation type="submission" date="2017-04" db="EMBL/GenBank/DDBJ databases">
        <authorList>
            <person name="Varghese N."/>
            <person name="Submissions S."/>
        </authorList>
    </citation>
    <scope>NUCLEOTIDE SEQUENCE [LARGE SCALE GENOMIC DNA]</scope>
    <source>
        <strain evidence="2">Dd16</strain>
    </source>
</reference>
<organism evidence="1 2">
    <name type="scientific">Allosphingosinicella indica</name>
    <dbReference type="NCBI Taxonomy" id="941907"/>
    <lineage>
        <taxon>Bacteria</taxon>
        <taxon>Pseudomonadati</taxon>
        <taxon>Pseudomonadota</taxon>
        <taxon>Alphaproteobacteria</taxon>
        <taxon>Sphingomonadales</taxon>
        <taxon>Sphingomonadaceae</taxon>
        <taxon>Allosphingosinicella</taxon>
    </lineage>
</organism>
<dbReference type="RefSeq" id="WP_197685132.1">
    <property type="nucleotide sequence ID" value="NZ_LT840185.1"/>
</dbReference>
<dbReference type="Proteomes" id="UP000192934">
    <property type="component" value="Chromosome I"/>
</dbReference>
<accession>A0A1X7G0J0</accession>
<dbReference type="STRING" id="941907.SAMN06295910_0881"/>
<evidence type="ECO:0000313" key="2">
    <source>
        <dbReference type="Proteomes" id="UP000192934"/>
    </source>
</evidence>
<dbReference type="EMBL" id="LT840185">
    <property type="protein sequence ID" value="SMF61880.1"/>
    <property type="molecule type" value="Genomic_DNA"/>
</dbReference>
<dbReference type="AlphaFoldDB" id="A0A1X7G0J0"/>
<proteinExistence type="predicted"/>
<protein>
    <submittedName>
        <fullName evidence="1">Uncharacterized protein</fullName>
    </submittedName>
</protein>